<dbReference type="Proteomes" id="UP001595698">
    <property type="component" value="Unassembled WGS sequence"/>
</dbReference>
<dbReference type="PANTHER" id="PTHR35908">
    <property type="entry name" value="HYPOTHETICAL FUSION PROTEIN"/>
    <property type="match status" value="1"/>
</dbReference>
<dbReference type="RefSeq" id="WP_386189565.1">
    <property type="nucleotide sequence ID" value="NZ_JBHSBC010000009.1"/>
</dbReference>
<dbReference type="Gene3D" id="3.10.180.10">
    <property type="entry name" value="2,3-Dihydroxybiphenyl 1,2-Dioxygenase, domain 1"/>
    <property type="match status" value="1"/>
</dbReference>
<reference evidence="3" key="1">
    <citation type="journal article" date="2019" name="Int. J. Syst. Evol. Microbiol.">
        <title>The Global Catalogue of Microorganisms (GCM) 10K type strain sequencing project: providing services to taxonomists for standard genome sequencing and annotation.</title>
        <authorList>
            <consortium name="The Broad Institute Genomics Platform"/>
            <consortium name="The Broad Institute Genome Sequencing Center for Infectious Disease"/>
            <person name="Wu L."/>
            <person name="Ma J."/>
        </authorList>
    </citation>
    <scope>NUCLEOTIDE SEQUENCE [LARGE SCALE GENOMIC DNA]</scope>
    <source>
        <strain evidence="3">TBRC 7912</strain>
    </source>
</reference>
<gene>
    <name evidence="2" type="ORF">ACFOYY_10305</name>
</gene>
<evidence type="ECO:0000259" key="1">
    <source>
        <dbReference type="PROSITE" id="PS51819"/>
    </source>
</evidence>
<keyword evidence="3" id="KW-1185">Reference proteome</keyword>
<dbReference type="InterPro" id="IPR041581">
    <property type="entry name" value="Glyoxalase_6"/>
</dbReference>
<protein>
    <submittedName>
        <fullName evidence="2">VOC family protein</fullName>
    </submittedName>
</protein>
<name>A0ABV8EZ88_9ACTN</name>
<dbReference type="PROSITE" id="PS51819">
    <property type="entry name" value="VOC"/>
    <property type="match status" value="1"/>
</dbReference>
<organism evidence="2 3">
    <name type="scientific">Streptosporangium jomthongense</name>
    <dbReference type="NCBI Taxonomy" id="1193683"/>
    <lineage>
        <taxon>Bacteria</taxon>
        <taxon>Bacillati</taxon>
        <taxon>Actinomycetota</taxon>
        <taxon>Actinomycetes</taxon>
        <taxon>Streptosporangiales</taxon>
        <taxon>Streptosporangiaceae</taxon>
        <taxon>Streptosporangium</taxon>
    </lineage>
</organism>
<dbReference type="InterPro" id="IPR037523">
    <property type="entry name" value="VOC_core"/>
</dbReference>
<dbReference type="EMBL" id="JBHSBC010000009">
    <property type="protein sequence ID" value="MFC3980515.1"/>
    <property type="molecule type" value="Genomic_DNA"/>
</dbReference>
<sequence length="239" mass="25634">MQCRRGARALVDPLEHADRSTAGPSTFTGFHAFHSEALKVRAGVLAVADGDQAGEVGGDLDAVVVGAELGAGQVSVDRLSDPSGMLPRMDMTLQLTIDCSDPQRMVTFWAEALGYVPEPPPGGHATWRAYWAAMGVPEAELPTGAGDVPESIIDPEGRGPRVWFQQVPEPKVAKNRWHFDLKVGGGRDVPLDVRAGRVRATVERLVEAGATVLRIKDEPDMGLYAAAMRDPEGNEFDIV</sequence>
<comment type="caution">
    <text evidence="2">The sequence shown here is derived from an EMBL/GenBank/DDBJ whole genome shotgun (WGS) entry which is preliminary data.</text>
</comment>
<proteinExistence type="predicted"/>
<dbReference type="Pfam" id="PF18029">
    <property type="entry name" value="Glyoxalase_6"/>
    <property type="match status" value="1"/>
</dbReference>
<evidence type="ECO:0000313" key="3">
    <source>
        <dbReference type="Proteomes" id="UP001595698"/>
    </source>
</evidence>
<dbReference type="SUPFAM" id="SSF54593">
    <property type="entry name" value="Glyoxalase/Bleomycin resistance protein/Dihydroxybiphenyl dioxygenase"/>
    <property type="match status" value="1"/>
</dbReference>
<feature type="domain" description="VOC" evidence="1">
    <location>
        <begin position="91"/>
        <end position="239"/>
    </location>
</feature>
<dbReference type="PANTHER" id="PTHR35908:SF1">
    <property type="entry name" value="CONSERVED PROTEIN"/>
    <property type="match status" value="1"/>
</dbReference>
<evidence type="ECO:0000313" key="2">
    <source>
        <dbReference type="EMBL" id="MFC3980515.1"/>
    </source>
</evidence>
<accession>A0ABV8EZ88</accession>
<dbReference type="InterPro" id="IPR029068">
    <property type="entry name" value="Glyas_Bleomycin-R_OHBP_Dase"/>
</dbReference>